<evidence type="ECO:0000256" key="2">
    <source>
        <dbReference type="ARBA" id="ARBA00023043"/>
    </source>
</evidence>
<dbReference type="Proteomes" id="UP000654075">
    <property type="component" value="Unassembled WGS sequence"/>
</dbReference>
<gene>
    <name evidence="5" type="ORF">PGLA1383_LOCUS20737</name>
</gene>
<dbReference type="OMA" id="FLMERWI"/>
<dbReference type="Gene3D" id="1.25.40.20">
    <property type="entry name" value="Ankyrin repeat-containing domain"/>
    <property type="match status" value="1"/>
</dbReference>
<dbReference type="SUPFAM" id="SSF56112">
    <property type="entry name" value="Protein kinase-like (PK-like)"/>
    <property type="match status" value="1"/>
</dbReference>
<dbReference type="EMBL" id="CAJNNV010014349">
    <property type="protein sequence ID" value="CAE8602496.1"/>
    <property type="molecule type" value="Genomic_DNA"/>
</dbReference>
<dbReference type="PROSITE" id="PS50088">
    <property type="entry name" value="ANK_REPEAT"/>
    <property type="match status" value="1"/>
</dbReference>
<feature type="region of interest" description="Disordered" evidence="4">
    <location>
        <begin position="1156"/>
        <end position="1179"/>
    </location>
</feature>
<dbReference type="InterPro" id="IPR011009">
    <property type="entry name" value="Kinase-like_dom_sf"/>
</dbReference>
<feature type="repeat" description="ANK" evidence="3">
    <location>
        <begin position="1639"/>
        <end position="1671"/>
    </location>
</feature>
<dbReference type="GO" id="GO:0005737">
    <property type="term" value="C:cytoplasm"/>
    <property type="evidence" value="ECO:0007669"/>
    <property type="project" value="TreeGrafter"/>
</dbReference>
<dbReference type="Pfam" id="PF12796">
    <property type="entry name" value="Ank_2"/>
    <property type="match status" value="1"/>
</dbReference>
<keyword evidence="1" id="KW-0677">Repeat</keyword>
<feature type="non-terminal residue" evidence="5">
    <location>
        <position position="1"/>
    </location>
</feature>
<dbReference type="PROSITE" id="PS50297">
    <property type="entry name" value="ANK_REP_REGION"/>
    <property type="match status" value="1"/>
</dbReference>
<protein>
    <submittedName>
        <fullName evidence="5">Uncharacterized protein</fullName>
    </submittedName>
</protein>
<dbReference type="SMART" id="SM00248">
    <property type="entry name" value="ANK"/>
    <property type="match status" value="2"/>
</dbReference>
<evidence type="ECO:0000313" key="5">
    <source>
        <dbReference type="EMBL" id="CAE8602496.1"/>
    </source>
</evidence>
<keyword evidence="2 3" id="KW-0040">ANK repeat</keyword>
<dbReference type="InterPro" id="IPR002110">
    <property type="entry name" value="Ankyrin_rpt"/>
</dbReference>
<keyword evidence="6" id="KW-1185">Reference proteome</keyword>
<reference evidence="5" key="1">
    <citation type="submission" date="2021-02" db="EMBL/GenBank/DDBJ databases">
        <authorList>
            <person name="Dougan E. K."/>
            <person name="Rhodes N."/>
            <person name="Thang M."/>
            <person name="Chan C."/>
        </authorList>
    </citation>
    <scope>NUCLEOTIDE SEQUENCE</scope>
</reference>
<comment type="caution">
    <text evidence="5">The sequence shown here is derived from an EMBL/GenBank/DDBJ whole genome shotgun (WGS) entry which is preliminary data.</text>
</comment>
<dbReference type="SUPFAM" id="SSF48403">
    <property type="entry name" value="Ankyrin repeat"/>
    <property type="match status" value="1"/>
</dbReference>
<dbReference type="InterPro" id="IPR036770">
    <property type="entry name" value="Ankyrin_rpt-contain_sf"/>
</dbReference>
<proteinExistence type="predicted"/>
<dbReference type="PANTHER" id="PTHR24198:SF165">
    <property type="entry name" value="ANKYRIN REPEAT-CONTAINING PROTEIN-RELATED"/>
    <property type="match status" value="1"/>
</dbReference>
<name>A0A813EW42_POLGL</name>
<evidence type="ECO:0000256" key="3">
    <source>
        <dbReference type="PROSITE-ProRule" id="PRU00023"/>
    </source>
</evidence>
<dbReference type="Gene3D" id="3.40.50.300">
    <property type="entry name" value="P-loop containing nucleotide triphosphate hydrolases"/>
    <property type="match status" value="1"/>
</dbReference>
<feature type="compositionally biased region" description="Low complexity" evidence="4">
    <location>
        <begin position="1159"/>
        <end position="1179"/>
    </location>
</feature>
<sequence length="2791" mass="310259">MDMLYLKICFNDMLLMESYEQAATSRIQTRNYLPGVNMTLKDTSVQSVLDRWFESGLQVNIKECITTESLPVDMPDAPHQQSLSTQAYPLPCIVQHSQGVFVIPLKESEVYQDALAKIGLPQGKHFSTTSKDIHGESITRFWRWDKIAAFKNNSSQTNKGARAEIQDVATTCAKLFANHPRADVYQRLLLQMFETFEANKLCGGFSGSVVIRVQPFEADGRPGEPCIVKLDAGEAIREEFQNSANVFKALLDRAARILGDAVYGKTEDGDEMGAMRLELAGACWNVAELAQGSSNLLSTFKDLLLYESEQVLLGSFAAATDERPFGNMNSVLAETFGPGGIVSSLRKGGNGLQRAMGKPLVLGWYTLKGKDSKYNLYTAKKGEYPPDQAMRRLYQEYFGSELPNLKELVVGNIKPKLEQLAKNPLLGNKLCPLVGLAHGDLNAANIMIDALDAVWLIDFATSVDLPIFTDMCKFEMACLFEYATIPITPKLLLEFASNKEAAWQDLGVGDWLKIDAKVALMLLQKLAALPAERLSSLTQEDLHKLLDEVVSKSGKAPTKQREILRALKARLVTDSSMTDAAFAYCNSMSNALLKGDYFKDSLDVRGIPLPEGKGSRGATSLRFFMDICVSIRRFMAADVMGCLRERKLSGGIELADLLSLQLWLPFLRESYRILGYSDVAPQYKVWCIYHCNCVARKVLGIIEVIQKEVAKIENSMMSTLQDDLRSRKSEAAFESKTKGFTTCKSFMTCSHWIRYHSSLFPAAPSFRRLVRRVHKNCNLYKEESGFFAPVLEAELQGNQVKLIFGELPQGQASQAWDLFVENMRDDGTNPHVLVGQVITGKEVTVALKSRLVSLASPLLKQKLKVNEIGKFGAPVALRVFSLEQWLQDGDEEVRASVVQGGGKPGPAGQRASDEVPAFLALQAVARSSDGREQLRLELVVGDPCHCYQPGATLCADKYAEVPLLAALSSTVVVTGLHETGPCYMVKGARIPDMEPEFEFDPSPTNHTFLRPVQYQAQQQILVKLETDEVEAGWSDAEVVSGPQPEALHFHSLRIMTGRHGEQTAGAIVPMHLDGMNSGEIGMNMSASAYEEEVVRIKAFFRARYSSIMDSLSGTRLSVKECAPPILTIVSGQFSGLEFKSGQISIGLGEKMIKGRRHSTMSTTSISSGSGSDSGNPDSKSGWQSVLSVFESYNKGRPICTPNAFLVQGSPGAGKSCFVCRLLMETLDRCQRLIPLLLPVADLVKRSEGSDSSQRADDSAIEAWFDKYLRLTFGEDSLRYCMIVQAIKMSRVVFIFEGLEDSEALSVMVEGLITRLVQARHLVVVTSRPMIPGKSSLEDMTEFIVNMKLENLNDEQKRLVAHARLGMEGIDAYDKLFARLSNSQSVGEQSEGDQTSGDGAEDVFGNPMMLSMLLCYLQTKRTAERQSADPGDKQTEFDQTTLTAIYRVAIEVMLQRVQSRQQADRHNMQEKVEQSKHILQKMAMAMQMQRRSEIRVSEVVGLLPKELHPSWEALKSAVLAGHAMFLRMSGDSGKEELRFLVKGFQNFFAASGFAHYGVAGLPDLKTLLTDSWWAQLLEMLGEAWSLTYVELIEKRLADFTPANQDSFLHIAARAGHRTIFQLLPRMNEKNRADLNKTGQDQMSPLHVAAAIGHTQVCELMLKAGAVIDAEDSSERLAVHVAMQNGQFQTASFLMERWIDQFGHAKSYNRRVHREGKAEKLAQRILEGELAEKDFIAASLATFTEIGFFSSVKANDVDRKRTMCALLAVYWITGNQYDLFVRGQSEDTKLQRSSWDKLQDWTRRTVGLTKSAKTVNAMLVYVAIMNLGKIKPFRMAFVPEEDEPTEALARILQKSPILVPSFAKLEPHMQQAILSALKADFNFGQFLQAENLPASLFTVRQILSAGGSVDILGFFLFRIFAAMCGILGMKSLEGSLFMTDKVYLNFEVGLDVLQHLMEDGAVRTYDRFLAERAKAQGLSLYGSDPESRALVRLACLTRVFDAKGGKDVSDAYYALPAEGRMKLMNFLNADGVKHTPGILLYNSPLLIENARKNSSIGLDLIYQVLISVYEAAEHEYAGSEQKVVTIIVDELAKHVLTCENAESFGFTKFDISRTPGQKGDIQGTVQMSPWQLQTDASVLQGLEDDATALLGELVPQTGLREMAFLKKVQSVFPELGYMGADDETKGILRETLGRLLVVYWTATDQADAFTRGQDVERKLSESSWKKVQVMMDTSLRSSEVLNVILVVMVIMDVARLPKFAAQLAPKAENPKQVLEHVLDNCPKVLPSFWRLPVAGRQLARECLTRDFSFAKFISAEVVPASITTIKDMLADSESTSDLSSLNFLTVFLYCVFAEMSASLGGQSLEGSLFMTDEKWAEFQVALHAIQQLEHKGEKAIYDMILANHANKMRMTFDADSADSWVLARLARLSHTEDITDSFAMVEAFKSLKPEEQASLRKYLGADGISQKPGLALHDSHNFLKNACQNAEVGPLSALMILLKVCEEVAREFKGVQEAVITVKLERLAEFAKEFAGAVTFQDLPFELLRTKHLEALMIPKVWIPVHNESALDSLQLQCRKMASDVLDGTIGERRFKTLVLRAFPELAYFGTAHAKQRSQTFGAMLSVLWLVNDQRDAFVRDQDEDDCLSKQSWAWIQEWMSDCVRLSTEEAVDATLVFMAIHALGKITQFREELAPGYPKNLHDGALAHILETQPELVPSFLRLSRKYQQLIIDSLSVDFQFSQFLQAENVPANLVVVKQKMQPHGADGFALFCFRIFAQMCGKLGDRSLEGSIFMT</sequence>
<dbReference type="Pfam" id="PF20717">
    <property type="entry name" value="DUF6829"/>
    <property type="match status" value="3"/>
</dbReference>
<organism evidence="5 6">
    <name type="scientific">Polarella glacialis</name>
    <name type="common">Dinoflagellate</name>
    <dbReference type="NCBI Taxonomy" id="89957"/>
    <lineage>
        <taxon>Eukaryota</taxon>
        <taxon>Sar</taxon>
        <taxon>Alveolata</taxon>
        <taxon>Dinophyceae</taxon>
        <taxon>Suessiales</taxon>
        <taxon>Suessiaceae</taxon>
        <taxon>Polarella</taxon>
    </lineage>
</organism>
<evidence type="ECO:0000256" key="4">
    <source>
        <dbReference type="SAM" id="MobiDB-lite"/>
    </source>
</evidence>
<dbReference type="PANTHER" id="PTHR24198">
    <property type="entry name" value="ANKYRIN REPEAT AND PROTEIN KINASE DOMAIN-CONTAINING PROTEIN"/>
    <property type="match status" value="1"/>
</dbReference>
<dbReference type="InterPro" id="IPR027417">
    <property type="entry name" value="P-loop_NTPase"/>
</dbReference>
<dbReference type="OrthoDB" id="432401at2759"/>
<evidence type="ECO:0000256" key="1">
    <source>
        <dbReference type="ARBA" id="ARBA00022737"/>
    </source>
</evidence>
<accession>A0A813EW42</accession>
<evidence type="ECO:0000313" key="6">
    <source>
        <dbReference type="Proteomes" id="UP000654075"/>
    </source>
</evidence>
<dbReference type="InterPro" id="IPR049232">
    <property type="entry name" value="DUF6829"/>
</dbReference>